<sequence length="152" mass="16626">MKNRYLKFYTCTFVMIAITSCKTSTVDPAAATNNTTSGITTNLTSGTWVVGSFTQKTEDKTSKFSGYSFVFSADGKVTVSKDGKQTSGTWQYTPAVTYYGATSKEAIDLSVGNDKPLSQLSRKWNFISTTATAIKVDNPEILEDEHLLLSKK</sequence>
<keyword evidence="1" id="KW-0732">Signal</keyword>
<feature type="chain" id="PRO_5045647641" description="Lipocalin-like domain-containing protein" evidence="1">
    <location>
        <begin position="30"/>
        <end position="152"/>
    </location>
</feature>
<gene>
    <name evidence="2" type="ORF">VB248_22145</name>
</gene>
<proteinExistence type="predicted"/>
<reference evidence="2 3" key="1">
    <citation type="submission" date="2023-12" db="EMBL/GenBank/DDBJ databases">
        <title>Novel species of the genus Arcicella isolated from rivers.</title>
        <authorList>
            <person name="Lu H."/>
        </authorList>
    </citation>
    <scope>NUCLEOTIDE SEQUENCE [LARGE SCALE GENOMIC DNA]</scope>
    <source>
        <strain evidence="2 3">KCTC 23307</strain>
    </source>
</reference>
<protein>
    <recommendedName>
        <fullName evidence="4">Lipocalin-like domain-containing protein</fullName>
    </recommendedName>
</protein>
<accession>A0ABU5QG85</accession>
<dbReference type="EMBL" id="JAYFUM010000034">
    <property type="protein sequence ID" value="MEA5141874.1"/>
    <property type="molecule type" value="Genomic_DNA"/>
</dbReference>
<comment type="caution">
    <text evidence="2">The sequence shown here is derived from an EMBL/GenBank/DDBJ whole genome shotgun (WGS) entry which is preliminary data.</text>
</comment>
<keyword evidence="3" id="KW-1185">Reference proteome</keyword>
<evidence type="ECO:0000313" key="2">
    <source>
        <dbReference type="EMBL" id="MEA5141874.1"/>
    </source>
</evidence>
<name>A0ABU5QG85_9BACT</name>
<evidence type="ECO:0008006" key="4">
    <source>
        <dbReference type="Google" id="ProtNLM"/>
    </source>
</evidence>
<dbReference type="Proteomes" id="UP001302949">
    <property type="component" value="Unassembled WGS sequence"/>
</dbReference>
<evidence type="ECO:0000256" key="1">
    <source>
        <dbReference type="SAM" id="SignalP"/>
    </source>
</evidence>
<dbReference type="PROSITE" id="PS51257">
    <property type="entry name" value="PROKAR_LIPOPROTEIN"/>
    <property type="match status" value="1"/>
</dbReference>
<evidence type="ECO:0000313" key="3">
    <source>
        <dbReference type="Proteomes" id="UP001302949"/>
    </source>
</evidence>
<dbReference type="RefSeq" id="WP_323299028.1">
    <property type="nucleotide sequence ID" value="NZ_JAYFUM010000034.1"/>
</dbReference>
<organism evidence="2 3">
    <name type="scientific">Arcicella rigui</name>
    <dbReference type="NCBI Taxonomy" id="797020"/>
    <lineage>
        <taxon>Bacteria</taxon>
        <taxon>Pseudomonadati</taxon>
        <taxon>Bacteroidota</taxon>
        <taxon>Cytophagia</taxon>
        <taxon>Cytophagales</taxon>
        <taxon>Flectobacillaceae</taxon>
        <taxon>Arcicella</taxon>
    </lineage>
</organism>
<feature type="signal peptide" evidence="1">
    <location>
        <begin position="1"/>
        <end position="29"/>
    </location>
</feature>